<dbReference type="OMA" id="GVQFCGI"/>
<feature type="transmembrane region" description="Helical" evidence="16">
    <location>
        <begin position="346"/>
        <end position="375"/>
    </location>
</feature>
<evidence type="ECO:0000256" key="10">
    <source>
        <dbReference type="ARBA" id="ARBA00022989"/>
    </source>
</evidence>
<organism evidence="18 19">
    <name type="scientific">Hippocampus comes</name>
    <name type="common">Tiger tail seahorse</name>
    <dbReference type="NCBI Taxonomy" id="109280"/>
    <lineage>
        <taxon>Eukaryota</taxon>
        <taxon>Metazoa</taxon>
        <taxon>Chordata</taxon>
        <taxon>Craniata</taxon>
        <taxon>Vertebrata</taxon>
        <taxon>Euteleostomi</taxon>
        <taxon>Actinopterygii</taxon>
        <taxon>Neopterygii</taxon>
        <taxon>Teleostei</taxon>
        <taxon>Neoteleostei</taxon>
        <taxon>Acanthomorphata</taxon>
        <taxon>Syngnathiaria</taxon>
        <taxon>Syngnathiformes</taxon>
        <taxon>Syngnathoidei</taxon>
        <taxon>Syngnathidae</taxon>
        <taxon>Hippocampus</taxon>
    </lineage>
</organism>
<feature type="transmembrane region" description="Helical" evidence="16">
    <location>
        <begin position="100"/>
        <end position="120"/>
    </location>
</feature>
<proteinExistence type="inferred from homology"/>
<dbReference type="Proteomes" id="UP000264820">
    <property type="component" value="Unplaced"/>
</dbReference>
<evidence type="ECO:0000313" key="19">
    <source>
        <dbReference type="Proteomes" id="UP000264820"/>
    </source>
</evidence>
<feature type="transmembrane region" description="Helical" evidence="16">
    <location>
        <begin position="159"/>
        <end position="178"/>
    </location>
</feature>
<keyword evidence="15" id="KW-0175">Coiled coil</keyword>
<sequence>MEHFKLSLGLQYWRLYLMAVVLGIGGSFQYGIQVSVVAAPAVHVQTFVNYTWMWRYQTPVDESTKQLIWSFIVAVMSLGAWVGAINAGSLPVKYGRKKTMLFNSVVAVVAALFMIFSRTAKSFEMILIGRLLFGYNAGLGLSVHLMYLGESSPKKLRGFLTLTGSMFMALGKMMGQIIGIKEMMGTDEMWPFLLAISGIPAILPLLTLFFFPESPRYLYIDKGDSDGAKKALQWLWQEDDLKMELEDMQKERQSTQGEKAKTVKDILTCRCVRWQLLTLVLTCSGNQFSGYNALYFYAFDIFSESGAPEELRQYLTIGIGAMEFIAVMLCSFLIDRAGRKKLMGYGYLMMAVAMSLLTIMLCIKVPTSAALTLIIKHETIPGVAFALPADLFLQAWRPAAFVVSGTIGWLSMFLVGMCFSYVVNGMGQYCFLIFVIYCIVSGAFMIFLVPETKGKTMLEIMEDFNKLNYKNRETELATKF</sequence>
<protein>
    <recommendedName>
        <fullName evidence="5">Solute carrier family 2, facilitated glucose transporter member 5</fullName>
    </recommendedName>
    <alternativeName>
        <fullName evidence="13">Fructose transporter</fullName>
    </alternativeName>
    <alternativeName>
        <fullName evidence="12">Glucose transporter type 5, small intestine</fullName>
    </alternativeName>
</protein>
<evidence type="ECO:0000256" key="15">
    <source>
        <dbReference type="SAM" id="Coils"/>
    </source>
</evidence>
<dbReference type="GO" id="GO:0005353">
    <property type="term" value="F:fructose transmembrane transporter activity"/>
    <property type="evidence" value="ECO:0007669"/>
    <property type="project" value="UniProtKB-ARBA"/>
</dbReference>
<dbReference type="GO" id="GO:0042383">
    <property type="term" value="C:sarcolemma"/>
    <property type="evidence" value="ECO:0007669"/>
    <property type="project" value="UniProtKB-SubCell"/>
</dbReference>
<dbReference type="PROSITE" id="PS50850">
    <property type="entry name" value="MFS"/>
    <property type="match status" value="1"/>
</dbReference>
<evidence type="ECO:0000256" key="1">
    <source>
        <dbReference type="ARBA" id="ARBA00000590"/>
    </source>
</evidence>
<keyword evidence="10 16" id="KW-1133">Transmembrane helix</keyword>
<dbReference type="GO" id="GO:0070837">
    <property type="term" value="P:dehydroascorbic acid transport"/>
    <property type="evidence" value="ECO:0007669"/>
    <property type="project" value="TreeGrafter"/>
</dbReference>
<feature type="transmembrane region" description="Helical" evidence="16">
    <location>
        <begin position="190"/>
        <end position="211"/>
    </location>
</feature>
<feature type="transmembrane region" description="Helical" evidence="16">
    <location>
        <begin position="126"/>
        <end position="147"/>
    </location>
</feature>
<evidence type="ECO:0000256" key="16">
    <source>
        <dbReference type="SAM" id="Phobius"/>
    </source>
</evidence>
<comment type="similarity">
    <text evidence="4">Belongs to the major facilitator superfamily. Sugar transporter (TC 2.A.1.1) family. Glucose transporter subfamily.</text>
</comment>
<dbReference type="GeneTree" id="ENSGT00940000161061"/>
<keyword evidence="9 16" id="KW-0812">Transmembrane</keyword>
<evidence type="ECO:0000256" key="7">
    <source>
        <dbReference type="ARBA" id="ARBA00022475"/>
    </source>
</evidence>
<evidence type="ECO:0000256" key="11">
    <source>
        <dbReference type="ARBA" id="ARBA00023136"/>
    </source>
</evidence>
<name>A0A3Q2YLL5_HIPCM</name>
<evidence type="ECO:0000256" key="3">
    <source>
        <dbReference type="ARBA" id="ARBA00004651"/>
    </source>
</evidence>
<dbReference type="FunFam" id="1.20.1250.20:FF:001511">
    <property type="entry name" value="Solute carrier family 2, facilitated glucose transporter member 5"/>
    <property type="match status" value="1"/>
</dbReference>
<dbReference type="AlphaFoldDB" id="A0A3Q2YLL5"/>
<dbReference type="PANTHER" id="PTHR23503:SF54">
    <property type="entry name" value="MAJOR FACILITATOR SUPERFAMILY (MFS) PROFILE DOMAIN-CONTAINING PROTEIN"/>
    <property type="match status" value="1"/>
</dbReference>
<dbReference type="NCBIfam" id="TIGR00879">
    <property type="entry name" value="SP"/>
    <property type="match status" value="1"/>
</dbReference>
<feature type="transmembrane region" description="Helical" evidence="16">
    <location>
        <begin position="274"/>
        <end position="294"/>
    </location>
</feature>
<dbReference type="Pfam" id="PF00083">
    <property type="entry name" value="Sugar_tr"/>
    <property type="match status" value="1"/>
</dbReference>
<dbReference type="InterPro" id="IPR005828">
    <property type="entry name" value="MFS_sugar_transport-like"/>
</dbReference>
<feature type="transmembrane region" description="Helical" evidence="16">
    <location>
        <begin position="67"/>
        <end position="88"/>
    </location>
</feature>
<dbReference type="InterPro" id="IPR003663">
    <property type="entry name" value="Sugar/inositol_transpt"/>
</dbReference>
<feature type="coiled-coil region" evidence="15">
    <location>
        <begin position="238"/>
        <end position="265"/>
    </location>
</feature>
<dbReference type="Ensembl" id="ENSHCOT00000021901.1">
    <property type="protein sequence ID" value="ENSHCOP00000014322.1"/>
    <property type="gene ID" value="ENSHCOG00000017674.1"/>
</dbReference>
<evidence type="ECO:0000256" key="9">
    <source>
        <dbReference type="ARBA" id="ARBA00022692"/>
    </source>
</evidence>
<reference evidence="18" key="1">
    <citation type="submission" date="2025-08" db="UniProtKB">
        <authorList>
            <consortium name="Ensembl"/>
        </authorList>
    </citation>
    <scope>IDENTIFICATION</scope>
</reference>
<keyword evidence="7" id="KW-1003">Cell membrane</keyword>
<dbReference type="GO" id="GO:0055056">
    <property type="term" value="F:D-glucose transmembrane transporter activity"/>
    <property type="evidence" value="ECO:0007669"/>
    <property type="project" value="TreeGrafter"/>
</dbReference>
<dbReference type="InterPro" id="IPR045263">
    <property type="entry name" value="GLUT"/>
</dbReference>
<evidence type="ECO:0000256" key="4">
    <source>
        <dbReference type="ARBA" id="ARBA00007004"/>
    </source>
</evidence>
<dbReference type="GO" id="GO:1990539">
    <property type="term" value="P:fructose import across plasma membrane"/>
    <property type="evidence" value="ECO:0007669"/>
    <property type="project" value="UniProtKB-ARBA"/>
</dbReference>
<accession>A0A3Q2YLL5</accession>
<evidence type="ECO:0000256" key="2">
    <source>
        <dbReference type="ARBA" id="ARBA00004135"/>
    </source>
</evidence>
<keyword evidence="8" id="KW-0762">Sugar transport</keyword>
<comment type="subcellular location">
    <subcellularLocation>
        <location evidence="2">Cell membrane</location>
        <location evidence="2">Sarcolemma</location>
    </subcellularLocation>
    <subcellularLocation>
        <location evidence="3">Cell membrane</location>
        <topology evidence="3">Multi-pass membrane protein</topology>
    </subcellularLocation>
</comment>
<dbReference type="InterPro" id="IPR020846">
    <property type="entry name" value="MFS_dom"/>
</dbReference>
<feature type="transmembrane region" description="Helical" evidence="16">
    <location>
        <begin position="429"/>
        <end position="449"/>
    </location>
</feature>
<evidence type="ECO:0000256" key="13">
    <source>
        <dbReference type="ARBA" id="ARBA00031099"/>
    </source>
</evidence>
<dbReference type="Gene3D" id="1.20.1250.20">
    <property type="entry name" value="MFS general substrate transporter like domains"/>
    <property type="match status" value="1"/>
</dbReference>
<keyword evidence="6 14" id="KW-0813">Transport</keyword>
<dbReference type="SUPFAM" id="SSF103473">
    <property type="entry name" value="MFS general substrate transporter"/>
    <property type="match status" value="1"/>
</dbReference>
<reference evidence="18" key="2">
    <citation type="submission" date="2025-09" db="UniProtKB">
        <authorList>
            <consortium name="Ensembl"/>
        </authorList>
    </citation>
    <scope>IDENTIFICATION</scope>
</reference>
<evidence type="ECO:0000256" key="12">
    <source>
        <dbReference type="ARBA" id="ARBA00029961"/>
    </source>
</evidence>
<feature type="transmembrane region" description="Helical" evidence="16">
    <location>
        <begin position="314"/>
        <end position="334"/>
    </location>
</feature>
<evidence type="ECO:0000259" key="17">
    <source>
        <dbReference type="PROSITE" id="PS50850"/>
    </source>
</evidence>
<dbReference type="PANTHER" id="PTHR23503">
    <property type="entry name" value="SOLUTE CARRIER FAMILY 2"/>
    <property type="match status" value="1"/>
</dbReference>
<keyword evidence="19" id="KW-1185">Reference proteome</keyword>
<keyword evidence="11 16" id="KW-0472">Membrane</keyword>
<feature type="transmembrane region" description="Helical" evidence="16">
    <location>
        <begin position="395"/>
        <end position="422"/>
    </location>
</feature>
<comment type="catalytic activity">
    <reaction evidence="1">
        <text>D-fructose(out) = D-fructose(in)</text>
        <dbReference type="Rhea" id="RHEA:60372"/>
        <dbReference type="ChEBI" id="CHEBI:37721"/>
    </reaction>
</comment>
<dbReference type="GO" id="GO:0046323">
    <property type="term" value="P:D-glucose import"/>
    <property type="evidence" value="ECO:0007669"/>
    <property type="project" value="TreeGrafter"/>
</dbReference>
<dbReference type="InterPro" id="IPR036259">
    <property type="entry name" value="MFS_trans_sf"/>
</dbReference>
<evidence type="ECO:0000256" key="14">
    <source>
        <dbReference type="RuleBase" id="RU003346"/>
    </source>
</evidence>
<feature type="transmembrane region" description="Helical" evidence="16">
    <location>
        <begin position="12"/>
        <end position="32"/>
    </location>
</feature>
<evidence type="ECO:0000256" key="6">
    <source>
        <dbReference type="ARBA" id="ARBA00022448"/>
    </source>
</evidence>
<feature type="domain" description="Major facilitator superfamily (MFS) profile" evidence="17">
    <location>
        <begin position="19"/>
        <end position="453"/>
    </location>
</feature>
<evidence type="ECO:0000256" key="8">
    <source>
        <dbReference type="ARBA" id="ARBA00022597"/>
    </source>
</evidence>
<evidence type="ECO:0000256" key="5">
    <source>
        <dbReference type="ARBA" id="ARBA00015973"/>
    </source>
</evidence>
<evidence type="ECO:0000313" key="18">
    <source>
        <dbReference type="Ensembl" id="ENSHCOP00000014322.1"/>
    </source>
</evidence>